<evidence type="ECO:0000256" key="1">
    <source>
        <dbReference type="ARBA" id="ARBA00004127"/>
    </source>
</evidence>
<dbReference type="GO" id="GO:0006612">
    <property type="term" value="P:protein targeting to membrane"/>
    <property type="evidence" value="ECO:0007669"/>
    <property type="project" value="TreeGrafter"/>
</dbReference>
<dbReference type="InterPro" id="IPR039859">
    <property type="entry name" value="PFA4/ZDH16/20/ERF2-like"/>
</dbReference>
<dbReference type="GO" id="GO:0005783">
    <property type="term" value="C:endoplasmic reticulum"/>
    <property type="evidence" value="ECO:0007669"/>
    <property type="project" value="TreeGrafter"/>
</dbReference>
<dbReference type="AlphaFoldDB" id="F2HHQ4"/>
<keyword evidence="13" id="KW-0542">Nucleomorph</keyword>
<evidence type="ECO:0000256" key="9">
    <source>
        <dbReference type="ARBA" id="ARBA00048048"/>
    </source>
</evidence>
<geneLocation type="nucleomorph" evidence="13"/>
<keyword evidence="6" id="KW-0564">Palmitate</keyword>
<reference evidence="13 14" key="1">
    <citation type="journal article" date="2011" name="Genome Biol. Evol.">
        <title>Complete nucleomorph genome sequence of the nonphotosynthetic alga Cryptomonas paramecium reveals a core nucleomorph gene set.</title>
        <authorList>
            <person name="Tanifuji G."/>
            <person name="Onodera N.T."/>
            <person name="Wheeler T.J."/>
            <person name="Dlutek M."/>
            <person name="Donaher N."/>
            <person name="Archibald J.M."/>
        </authorList>
    </citation>
    <scope>NUCLEOTIDE SEQUENCE [LARGE SCALE GENOMIC DNA]</scope>
    <source>
        <strain evidence="13 14">CCAP977/2A</strain>
    </source>
</reference>
<comment type="similarity">
    <text evidence="10">Belongs to the DHHC palmitoyltransferase family.</text>
</comment>
<evidence type="ECO:0000259" key="12">
    <source>
        <dbReference type="Pfam" id="PF01529"/>
    </source>
</evidence>
<evidence type="ECO:0000256" key="11">
    <source>
        <dbReference type="SAM" id="SignalP"/>
    </source>
</evidence>
<keyword evidence="2 10" id="KW-0808">Transferase</keyword>
<feature type="transmembrane region" description="Helical" evidence="10">
    <location>
        <begin position="102"/>
        <end position="122"/>
    </location>
</feature>
<dbReference type="InterPro" id="IPR001594">
    <property type="entry name" value="Palmitoyltrfase_DHHC"/>
</dbReference>
<evidence type="ECO:0000313" key="14">
    <source>
        <dbReference type="Proteomes" id="UP000243423"/>
    </source>
</evidence>
<keyword evidence="7" id="KW-0449">Lipoprotein</keyword>
<evidence type="ECO:0000313" key="13">
    <source>
        <dbReference type="EMBL" id="AEA38850.1"/>
    </source>
</evidence>
<evidence type="ECO:0000256" key="10">
    <source>
        <dbReference type="RuleBase" id="RU079119"/>
    </source>
</evidence>
<dbReference type="RefSeq" id="XP_003239748.1">
    <property type="nucleotide sequence ID" value="XM_003239700.1"/>
</dbReference>
<dbReference type="EC" id="2.3.1.225" evidence="10"/>
<keyword evidence="3 10" id="KW-0812">Transmembrane</keyword>
<dbReference type="PANTHER" id="PTHR22883:SF43">
    <property type="entry name" value="PALMITOYLTRANSFERASE APP"/>
    <property type="match status" value="1"/>
</dbReference>
<comment type="catalytic activity">
    <reaction evidence="9 10">
        <text>L-cysteinyl-[protein] + hexadecanoyl-CoA = S-hexadecanoyl-L-cysteinyl-[protein] + CoA</text>
        <dbReference type="Rhea" id="RHEA:36683"/>
        <dbReference type="Rhea" id="RHEA-COMP:10131"/>
        <dbReference type="Rhea" id="RHEA-COMP:11032"/>
        <dbReference type="ChEBI" id="CHEBI:29950"/>
        <dbReference type="ChEBI" id="CHEBI:57287"/>
        <dbReference type="ChEBI" id="CHEBI:57379"/>
        <dbReference type="ChEBI" id="CHEBI:74151"/>
        <dbReference type="EC" id="2.3.1.225"/>
    </reaction>
</comment>
<keyword evidence="4 10" id="KW-1133">Transmembrane helix</keyword>
<comment type="subcellular location">
    <subcellularLocation>
        <location evidence="1">Endomembrane system</location>
        <topology evidence="1">Multi-pass membrane protein</topology>
    </subcellularLocation>
</comment>
<feature type="chain" id="PRO_5003278971" description="Palmitoyltransferase" evidence="11">
    <location>
        <begin position="21"/>
        <end position="228"/>
    </location>
</feature>
<evidence type="ECO:0000256" key="7">
    <source>
        <dbReference type="ARBA" id="ARBA00023288"/>
    </source>
</evidence>
<dbReference type="PANTHER" id="PTHR22883">
    <property type="entry name" value="ZINC FINGER DHHC DOMAIN CONTAINING PROTEIN"/>
    <property type="match status" value="1"/>
</dbReference>
<dbReference type="Proteomes" id="UP000243423">
    <property type="component" value="Nucleomorph 2"/>
</dbReference>
<evidence type="ECO:0000256" key="4">
    <source>
        <dbReference type="ARBA" id="ARBA00022989"/>
    </source>
</evidence>
<protein>
    <recommendedName>
        <fullName evidence="10">Palmitoyltransferase</fullName>
        <ecNumber evidence="10">2.3.1.225</ecNumber>
    </recommendedName>
</protein>
<keyword evidence="8 10" id="KW-0012">Acyltransferase</keyword>
<dbReference type="GO" id="GO:0019706">
    <property type="term" value="F:protein-cysteine S-palmitoyltransferase activity"/>
    <property type="evidence" value="ECO:0007669"/>
    <property type="project" value="UniProtKB-EC"/>
</dbReference>
<comment type="domain">
    <text evidence="10">The DHHC domain is required for palmitoyltransferase activity.</text>
</comment>
<feature type="domain" description="Palmitoyltransferase DHHC" evidence="12">
    <location>
        <begin position="55"/>
        <end position="182"/>
    </location>
</feature>
<feature type="transmembrane region" description="Helical" evidence="10">
    <location>
        <begin position="143"/>
        <end position="170"/>
    </location>
</feature>
<gene>
    <name evidence="13" type="ORF">CPARA_2gp192</name>
</gene>
<evidence type="ECO:0000256" key="2">
    <source>
        <dbReference type="ARBA" id="ARBA00022679"/>
    </source>
</evidence>
<keyword evidence="11" id="KW-0732">Signal</keyword>
<dbReference type="PROSITE" id="PS50216">
    <property type="entry name" value="DHHC"/>
    <property type="match status" value="1"/>
</dbReference>
<dbReference type="EMBL" id="CP002173">
    <property type="protein sequence ID" value="AEA38850.1"/>
    <property type="molecule type" value="Genomic_DNA"/>
</dbReference>
<evidence type="ECO:0000256" key="6">
    <source>
        <dbReference type="ARBA" id="ARBA00023139"/>
    </source>
</evidence>
<evidence type="ECO:0000256" key="5">
    <source>
        <dbReference type="ARBA" id="ARBA00023136"/>
    </source>
</evidence>
<dbReference type="GO" id="GO:0005794">
    <property type="term" value="C:Golgi apparatus"/>
    <property type="evidence" value="ECO:0007669"/>
    <property type="project" value="TreeGrafter"/>
</dbReference>
<proteinExistence type="inferred from homology"/>
<accession>F2HHQ4</accession>
<evidence type="ECO:0000256" key="3">
    <source>
        <dbReference type="ARBA" id="ARBA00022692"/>
    </source>
</evidence>
<dbReference type="GeneID" id="10447255"/>
<feature type="signal peptide" evidence="11">
    <location>
        <begin position="1"/>
        <end position="20"/>
    </location>
</feature>
<evidence type="ECO:0000256" key="8">
    <source>
        <dbReference type="ARBA" id="ARBA00023315"/>
    </source>
</evidence>
<dbReference type="Pfam" id="PF01529">
    <property type="entry name" value="DHHC"/>
    <property type="match status" value="1"/>
</dbReference>
<organism evidence="13 14">
    <name type="scientific">Cryptomonas paramaecium</name>
    <dbReference type="NCBI Taxonomy" id="2898"/>
    <lineage>
        <taxon>Eukaryota</taxon>
        <taxon>Cryptophyceae</taxon>
        <taxon>Cryptomonadales</taxon>
        <taxon>Cryptomonadaceae</taxon>
        <taxon>Cryptomonas</taxon>
    </lineage>
</organism>
<keyword evidence="5 10" id="KW-0472">Membrane</keyword>
<name>F2HHQ4_9CRYP</name>
<sequence length="228" mass="27341">MTRLIILILICTVFLYKTISQNFSKIPKLHVSDAICQKIEPTLHRKNACINKKIFELKFCETCYIWKPFRTSHCSLCDHCILLFDHHCPWIKICIGLGNYKFFILFADSFLWCMLRCIYLCSKKTFKNKIINNNKVNTNKISSFFFLFIFVLVIFKIVFVFLLICFHFYLNFQGLTASELFKFTTKPFWIKNFKNNLFIRFKIVEKSNLLKKNYHKKIYVLKSIKKNL</sequence>